<proteinExistence type="predicted"/>
<evidence type="ECO:0000256" key="2">
    <source>
        <dbReference type="ARBA" id="ARBA00022737"/>
    </source>
</evidence>
<protein>
    <submittedName>
        <fullName evidence="4">Uncharacterized protein</fullName>
    </submittedName>
</protein>
<reference evidence="4 5" key="1">
    <citation type="journal article" date="2023" name="Insect Mol. Biol.">
        <title>Genome sequencing provides insights into the evolution of gene families encoding plant cell wall-degrading enzymes in longhorned beetles.</title>
        <authorList>
            <person name="Shin N.R."/>
            <person name="Okamura Y."/>
            <person name="Kirsch R."/>
            <person name="Pauchet Y."/>
        </authorList>
    </citation>
    <scope>NUCLEOTIDE SEQUENCE [LARGE SCALE GENOMIC DNA]</scope>
    <source>
        <strain evidence="4">EAD_L_NR</strain>
    </source>
</reference>
<dbReference type="PANTHER" id="PTHR24366:SF96">
    <property type="entry name" value="LEUCINE RICH REPEAT CONTAINING 53"/>
    <property type="match status" value="1"/>
</dbReference>
<dbReference type="Proteomes" id="UP001159042">
    <property type="component" value="Unassembled WGS sequence"/>
</dbReference>
<keyword evidence="1" id="KW-0433">Leucine-rich repeat</keyword>
<dbReference type="InterPro" id="IPR003591">
    <property type="entry name" value="Leu-rich_rpt_typical-subtyp"/>
</dbReference>
<comment type="caution">
    <text evidence="4">The sequence shown here is derived from an EMBL/GenBank/DDBJ whole genome shotgun (WGS) entry which is preliminary data.</text>
</comment>
<accession>A0AAV8W8X2</accession>
<dbReference type="InterPro" id="IPR032675">
    <property type="entry name" value="LRR_dom_sf"/>
</dbReference>
<dbReference type="Pfam" id="PF13855">
    <property type="entry name" value="LRR_8"/>
    <property type="match status" value="2"/>
</dbReference>
<feature type="chain" id="PRO_5043967453" evidence="3">
    <location>
        <begin position="18"/>
        <end position="324"/>
    </location>
</feature>
<organism evidence="4 5">
    <name type="scientific">Exocentrus adspersus</name>
    <dbReference type="NCBI Taxonomy" id="1586481"/>
    <lineage>
        <taxon>Eukaryota</taxon>
        <taxon>Metazoa</taxon>
        <taxon>Ecdysozoa</taxon>
        <taxon>Arthropoda</taxon>
        <taxon>Hexapoda</taxon>
        <taxon>Insecta</taxon>
        <taxon>Pterygota</taxon>
        <taxon>Neoptera</taxon>
        <taxon>Endopterygota</taxon>
        <taxon>Coleoptera</taxon>
        <taxon>Polyphaga</taxon>
        <taxon>Cucujiformia</taxon>
        <taxon>Chrysomeloidea</taxon>
        <taxon>Cerambycidae</taxon>
        <taxon>Lamiinae</taxon>
        <taxon>Acanthocinini</taxon>
        <taxon>Exocentrus</taxon>
    </lineage>
</organism>
<gene>
    <name evidence="4" type="ORF">NQ315_001537</name>
</gene>
<dbReference type="SUPFAM" id="SSF52058">
    <property type="entry name" value="L domain-like"/>
    <property type="match status" value="1"/>
</dbReference>
<dbReference type="EMBL" id="JANEYG010000005">
    <property type="protein sequence ID" value="KAJ8922989.1"/>
    <property type="molecule type" value="Genomic_DNA"/>
</dbReference>
<name>A0AAV8W8X2_9CUCU</name>
<dbReference type="AlphaFoldDB" id="A0AAV8W8X2"/>
<keyword evidence="5" id="KW-1185">Reference proteome</keyword>
<dbReference type="InterPro" id="IPR001611">
    <property type="entry name" value="Leu-rich_rpt"/>
</dbReference>
<feature type="signal peptide" evidence="3">
    <location>
        <begin position="1"/>
        <end position="17"/>
    </location>
</feature>
<dbReference type="PANTHER" id="PTHR24366">
    <property type="entry name" value="IG(IMMUNOGLOBULIN) AND LRR(LEUCINE RICH REPEAT) DOMAINS"/>
    <property type="match status" value="1"/>
</dbReference>
<evidence type="ECO:0000256" key="1">
    <source>
        <dbReference type="ARBA" id="ARBA00022614"/>
    </source>
</evidence>
<evidence type="ECO:0000256" key="3">
    <source>
        <dbReference type="SAM" id="SignalP"/>
    </source>
</evidence>
<evidence type="ECO:0000313" key="5">
    <source>
        <dbReference type="Proteomes" id="UP001159042"/>
    </source>
</evidence>
<evidence type="ECO:0000313" key="4">
    <source>
        <dbReference type="EMBL" id="KAJ8922989.1"/>
    </source>
</evidence>
<keyword evidence="2" id="KW-0677">Repeat</keyword>
<sequence length="324" mass="37109">MLKALTFCLCVLFAVNALLLKKGWYRTQAKSRRVALHDVERFNQDTVPNVRYLRFGGRIPTLSKNSVSGLDKVNVMQFVFCGVAEVQPGAFQNLPALVTLGLSDNDIERVQAGVFNRLNVSVLFLQRNQITTIDSQAFDDMPRLYKIKLNSNKISAWDQNWFRRTPALTEILFRRNKIEQIPNKAFVNIKGEHLKIYLSKNNISYIAPDAFQGLPELNQLWLDRNRIQELDERTFSHFTKLGTLFLSKNKLRSLPEKMFPKLDVEVDILDLAGNDNLTCVPFGVASVVKMTYVQHVRRLDCNCVDELLDKLKQAGKINEVKTDC</sequence>
<dbReference type="Gene3D" id="3.80.10.10">
    <property type="entry name" value="Ribonuclease Inhibitor"/>
    <property type="match status" value="2"/>
</dbReference>
<dbReference type="SMART" id="SM00369">
    <property type="entry name" value="LRR_TYP"/>
    <property type="match status" value="7"/>
</dbReference>
<keyword evidence="3" id="KW-0732">Signal</keyword>